<evidence type="ECO:0000256" key="6">
    <source>
        <dbReference type="PROSITE-ProRule" id="PRU01016"/>
    </source>
</evidence>
<feature type="active site" evidence="6">
    <location>
        <position position="72"/>
    </location>
</feature>
<name>A0ABZ1HFM2_STRPH</name>
<evidence type="ECO:0000256" key="2">
    <source>
        <dbReference type="ARBA" id="ARBA00022603"/>
    </source>
</evidence>
<keyword evidence="3 6" id="KW-0808">Transferase</keyword>
<evidence type="ECO:0000313" key="8">
    <source>
        <dbReference type="Proteomes" id="UP001340816"/>
    </source>
</evidence>
<dbReference type="RefSeq" id="WP_326760308.1">
    <property type="nucleotide sequence ID" value="NZ_CP109135.1"/>
</dbReference>
<dbReference type="PROSITE" id="PS00094">
    <property type="entry name" value="C5_MTASE_1"/>
    <property type="match status" value="1"/>
</dbReference>
<dbReference type="InterPro" id="IPR001525">
    <property type="entry name" value="C5_MeTfrase"/>
</dbReference>
<proteinExistence type="inferred from homology"/>
<evidence type="ECO:0000256" key="1">
    <source>
        <dbReference type="ARBA" id="ARBA00011975"/>
    </source>
</evidence>
<organism evidence="7 8">
    <name type="scientific">Streptomyces phaeochromogenes</name>
    <dbReference type="NCBI Taxonomy" id="1923"/>
    <lineage>
        <taxon>Bacteria</taxon>
        <taxon>Bacillati</taxon>
        <taxon>Actinomycetota</taxon>
        <taxon>Actinomycetes</taxon>
        <taxon>Kitasatosporales</taxon>
        <taxon>Streptomycetaceae</taxon>
        <taxon>Streptomyces</taxon>
        <taxon>Streptomyces phaeochromogenes group</taxon>
    </lineage>
</organism>
<dbReference type="InterPro" id="IPR029063">
    <property type="entry name" value="SAM-dependent_MTases_sf"/>
</dbReference>
<accession>A0ABZ1HFM2</accession>
<dbReference type="Proteomes" id="UP001340816">
    <property type="component" value="Chromosome"/>
</dbReference>
<dbReference type="PANTHER" id="PTHR10629:SF52">
    <property type="entry name" value="DNA (CYTOSINE-5)-METHYLTRANSFERASE 1"/>
    <property type="match status" value="1"/>
</dbReference>
<dbReference type="PROSITE" id="PS51679">
    <property type="entry name" value="SAM_MT_C5"/>
    <property type="match status" value="1"/>
</dbReference>
<gene>
    <name evidence="7" type="ORF">OHB35_28565</name>
</gene>
<reference evidence="7 8" key="1">
    <citation type="submission" date="2022-10" db="EMBL/GenBank/DDBJ databases">
        <title>The complete genomes of actinobacterial strains from the NBC collection.</title>
        <authorList>
            <person name="Joergensen T.S."/>
            <person name="Alvarez Arevalo M."/>
            <person name="Sterndorff E.B."/>
            <person name="Faurdal D."/>
            <person name="Vuksanovic O."/>
            <person name="Mourched A.-S."/>
            <person name="Charusanti P."/>
            <person name="Shaw S."/>
            <person name="Blin K."/>
            <person name="Weber T."/>
        </authorList>
    </citation>
    <scope>NUCLEOTIDE SEQUENCE [LARGE SCALE GENOMIC DNA]</scope>
    <source>
        <strain evidence="7 8">NBC 01752</strain>
    </source>
</reference>
<comment type="similarity">
    <text evidence="6">Belongs to the class I-like SAM-binding methyltransferase superfamily. C5-methyltransferase family.</text>
</comment>
<dbReference type="GO" id="GO:0008168">
    <property type="term" value="F:methyltransferase activity"/>
    <property type="evidence" value="ECO:0007669"/>
    <property type="project" value="UniProtKB-KW"/>
</dbReference>
<keyword evidence="8" id="KW-1185">Reference proteome</keyword>
<keyword evidence="2 6" id="KW-0489">Methyltransferase</keyword>
<dbReference type="SUPFAM" id="SSF53335">
    <property type="entry name" value="S-adenosyl-L-methionine-dependent methyltransferases"/>
    <property type="match status" value="1"/>
</dbReference>
<keyword evidence="5" id="KW-0680">Restriction system</keyword>
<evidence type="ECO:0000256" key="4">
    <source>
        <dbReference type="ARBA" id="ARBA00022691"/>
    </source>
</evidence>
<dbReference type="Pfam" id="PF00145">
    <property type="entry name" value="DNA_methylase"/>
    <property type="match status" value="2"/>
</dbReference>
<dbReference type="EMBL" id="CP109135">
    <property type="protein sequence ID" value="WSD16884.1"/>
    <property type="molecule type" value="Genomic_DNA"/>
</dbReference>
<protein>
    <recommendedName>
        <fullName evidence="1">DNA (cytosine-5-)-methyltransferase</fullName>
        <ecNumber evidence="1">2.1.1.37</ecNumber>
    </recommendedName>
</protein>
<dbReference type="Gene3D" id="3.40.50.150">
    <property type="entry name" value="Vaccinia Virus protein VP39"/>
    <property type="match status" value="1"/>
</dbReference>
<dbReference type="InterPro" id="IPR018117">
    <property type="entry name" value="C5_DNA_meth_AS"/>
</dbReference>
<dbReference type="GO" id="GO:0032259">
    <property type="term" value="P:methylation"/>
    <property type="evidence" value="ECO:0007669"/>
    <property type="project" value="UniProtKB-KW"/>
</dbReference>
<keyword evidence="4 6" id="KW-0949">S-adenosyl-L-methionine</keyword>
<evidence type="ECO:0000256" key="5">
    <source>
        <dbReference type="ARBA" id="ARBA00022747"/>
    </source>
</evidence>
<sequence>MAKYELVNLFAGAGGLEQAARDLGVPGVGIEHEASVCATRRAAGLATEEGDVLTFKPSDFPSANVLAGGPPCQTFSLAGSGAGRRALTEVLHFMQRMALGEDVRAPLAQMEDNRMGLVLEPLRWALAAVDGGYPYEAVVLEQVPAVLPVWRAVGDVLSGKGYSVVSGVLRAEEFGVPQTRRRAVLIARRRGTAALPKATHQPYGAFAALDPALPPCVTMGEALDRSEPFFVTTNYGTGGDPKARGRRTSAEPAFTVTGKFSRYKITTEDGTAQERLTCAEAGQLQSFPADYPWTGTDMAQQIGNATPPLLAAHILTAALA</sequence>
<evidence type="ECO:0000256" key="3">
    <source>
        <dbReference type="ARBA" id="ARBA00022679"/>
    </source>
</evidence>
<dbReference type="PRINTS" id="PR00105">
    <property type="entry name" value="C5METTRFRASE"/>
</dbReference>
<dbReference type="Gene3D" id="3.90.120.10">
    <property type="entry name" value="DNA Methylase, subunit A, domain 2"/>
    <property type="match status" value="1"/>
</dbReference>
<dbReference type="PANTHER" id="PTHR10629">
    <property type="entry name" value="CYTOSINE-SPECIFIC METHYLTRANSFERASE"/>
    <property type="match status" value="1"/>
</dbReference>
<evidence type="ECO:0000313" key="7">
    <source>
        <dbReference type="EMBL" id="WSD16884.1"/>
    </source>
</evidence>
<dbReference type="EC" id="2.1.1.37" evidence="1"/>
<dbReference type="InterPro" id="IPR050390">
    <property type="entry name" value="C5-Methyltransferase"/>
</dbReference>